<evidence type="ECO:0000256" key="6">
    <source>
        <dbReference type="ARBA" id="ARBA00023242"/>
    </source>
</evidence>
<dbReference type="GO" id="GO:0017116">
    <property type="term" value="F:single-stranded DNA helicase activity"/>
    <property type="evidence" value="ECO:0007669"/>
    <property type="project" value="TreeGrafter"/>
</dbReference>
<dbReference type="GO" id="GO:0042555">
    <property type="term" value="C:MCM complex"/>
    <property type="evidence" value="ECO:0007669"/>
    <property type="project" value="TreeGrafter"/>
</dbReference>
<dbReference type="Pfam" id="PF00493">
    <property type="entry name" value="MCM"/>
    <property type="match status" value="1"/>
</dbReference>
<evidence type="ECO:0000256" key="7">
    <source>
        <dbReference type="ARBA" id="ARBA00041084"/>
    </source>
</evidence>
<dbReference type="InterPro" id="IPR003593">
    <property type="entry name" value="AAA+_ATPase"/>
</dbReference>
<reference evidence="12" key="1">
    <citation type="submission" date="2021-02" db="EMBL/GenBank/DDBJ databases">
        <authorList>
            <person name="Nowell W R."/>
        </authorList>
    </citation>
    <scope>NUCLEOTIDE SEQUENCE</scope>
</reference>
<evidence type="ECO:0000313" key="12">
    <source>
        <dbReference type="EMBL" id="CAF1235679.1"/>
    </source>
</evidence>
<dbReference type="Pfam" id="PF26065">
    <property type="entry name" value="MCM8_N"/>
    <property type="match status" value="1"/>
</dbReference>
<dbReference type="PANTHER" id="PTHR11630:SF47">
    <property type="entry name" value="DNA HELICASE MCM8"/>
    <property type="match status" value="1"/>
</dbReference>
<dbReference type="Pfam" id="PF17855">
    <property type="entry name" value="MCM_lid"/>
    <property type="match status" value="1"/>
</dbReference>
<dbReference type="InterPro" id="IPR001208">
    <property type="entry name" value="MCM_dom"/>
</dbReference>
<dbReference type="InterPro" id="IPR056875">
    <property type="entry name" value="MCM8/REC_WHD"/>
</dbReference>
<dbReference type="EMBL" id="CAJNOG010000426">
    <property type="protein sequence ID" value="CAF1235679.1"/>
    <property type="molecule type" value="Genomic_DNA"/>
</dbReference>
<dbReference type="InterPro" id="IPR058767">
    <property type="entry name" value="MCM8_N"/>
</dbReference>
<comment type="caution">
    <text evidence="12">The sequence shown here is derived from an EMBL/GenBank/DDBJ whole genome shotgun (WGS) entry which is preliminary data.</text>
</comment>
<dbReference type="CDD" id="cd22247">
    <property type="entry name" value="MCM8_WHD"/>
    <property type="match status" value="1"/>
</dbReference>
<dbReference type="Pfam" id="PF25051">
    <property type="entry name" value="WHD_MCM8"/>
    <property type="match status" value="1"/>
</dbReference>
<dbReference type="InterPro" id="IPR031327">
    <property type="entry name" value="MCM"/>
</dbReference>
<evidence type="ECO:0000256" key="10">
    <source>
        <dbReference type="SAM" id="MobiDB-lite"/>
    </source>
</evidence>
<dbReference type="InterPro" id="IPR027417">
    <property type="entry name" value="P-loop_NTPase"/>
</dbReference>
<dbReference type="Proteomes" id="UP000663845">
    <property type="component" value="Unassembled WGS sequence"/>
</dbReference>
<dbReference type="AlphaFoldDB" id="A0A814Z0M7"/>
<keyword evidence="6" id="KW-0539">Nucleus</keyword>
<keyword evidence="3 9" id="KW-0547">Nucleotide-binding</keyword>
<keyword evidence="5 9" id="KW-0238">DNA-binding</keyword>
<dbReference type="GO" id="GO:0005524">
    <property type="term" value="F:ATP binding"/>
    <property type="evidence" value="ECO:0007669"/>
    <property type="project" value="UniProtKB-KW"/>
</dbReference>
<evidence type="ECO:0000256" key="4">
    <source>
        <dbReference type="ARBA" id="ARBA00022840"/>
    </source>
</evidence>
<keyword evidence="4 9" id="KW-0067">ATP-binding</keyword>
<organism evidence="12 13">
    <name type="scientific">Adineta steineri</name>
    <dbReference type="NCBI Taxonomy" id="433720"/>
    <lineage>
        <taxon>Eukaryota</taxon>
        <taxon>Metazoa</taxon>
        <taxon>Spiralia</taxon>
        <taxon>Gnathifera</taxon>
        <taxon>Rotifera</taxon>
        <taxon>Eurotatoria</taxon>
        <taxon>Bdelloidea</taxon>
        <taxon>Adinetida</taxon>
        <taxon>Adinetidae</taxon>
        <taxon>Adineta</taxon>
    </lineage>
</organism>
<evidence type="ECO:0000256" key="8">
    <source>
        <dbReference type="ARBA" id="ARBA00042306"/>
    </source>
</evidence>
<gene>
    <name evidence="12" type="ORF">JYZ213_LOCUS28792</name>
</gene>
<dbReference type="GO" id="GO:0003697">
    <property type="term" value="F:single-stranded DNA binding"/>
    <property type="evidence" value="ECO:0007669"/>
    <property type="project" value="TreeGrafter"/>
</dbReference>
<name>A0A814Z0M7_9BILA</name>
<evidence type="ECO:0000256" key="5">
    <source>
        <dbReference type="ARBA" id="ARBA00023125"/>
    </source>
</evidence>
<comment type="similarity">
    <text evidence="2 9">Belongs to the MCM family.</text>
</comment>
<dbReference type="Gene3D" id="3.40.50.300">
    <property type="entry name" value="P-loop containing nucleotide triphosphate hydrolases"/>
    <property type="match status" value="1"/>
</dbReference>
<dbReference type="PROSITE" id="PS50051">
    <property type="entry name" value="MCM_2"/>
    <property type="match status" value="1"/>
</dbReference>
<evidence type="ECO:0000256" key="9">
    <source>
        <dbReference type="RuleBase" id="RU004070"/>
    </source>
</evidence>
<sequence length="894" mass="100126">MAPGQKKPQQGQQNGQKKKGYNPYNKFKNRNWKKKKPNNENSSKPDDDDSSNRNHSHAAPSSPVKIIQTPITTYINVTEKPARYRGWSLYFPDTDKESDLSYLSVCQLFESYFKQTKDLYDFSDIEHKQSFTINYEKILDDKAFQDKKESWSLFFSDQNDTTMRVIGLAMHQCIIDEQEEKDRIAASECHHPTVPLVDLPIIHAPMHQCIIDEQEEKDRIAASECHHPTVPLVDLPIIHARLINFQPMIKLKDVKAQAYGKFASIRGVVVRVSNSQCLVIRLAFECSTCRHTFGVTCENGKHTESERCLTPGCNGRSFVQQRSHPLTTIIDWQTIRLQEVASEASKAPGRIPQTIECELTNDLVNSAIPGDVVVVSGIVKLMVDDNSGLRKVSDQSLLQVYIDVNSVVNQRLNSSDGASGGGGLMNTMDFSLFDLYGIQQIQQQKNVLKLLVHSICPSIYGHELVKAALLMALFGGLVRGEDNVSHIPIRSDPHILIVGDPGLGKSQLLHACVSVAPRGVYVCGTSSTQSGLTVTLHKDKDGELMLDAGALVMAHQGCCCIDEFDKMVQQQQVLLEAMEQQCVSIAKGGIMATIPARTCVIAAANPVGGHYNKGKTVAENLKIKGPILSRFDLVFILIDRADDELDYRLSEHVLAQHNRSIRSSHNNTTVNSTRTQHETVATDNQQLQTASTSIDNIPLIDRLRLKQGESIEPVGPSLLQKYIAYARRYVKPRLTHDAIDILKKFYFELRVAHQRDGTTPITLRQLESLMRLTEARAKLELREQCTKSDALDVIQIMRASMIDTFTDENGHLDFSRLQHGSGMSRAAEVKKLMNAIKCVSEKKKSKMFSIVDLKQLATDIKINMTRFDELITKLNDNGYLLRKGTNLYEACLLD</sequence>
<dbReference type="InterPro" id="IPR036388">
    <property type="entry name" value="WH-like_DNA-bd_sf"/>
</dbReference>
<evidence type="ECO:0000256" key="3">
    <source>
        <dbReference type="ARBA" id="ARBA00022741"/>
    </source>
</evidence>
<dbReference type="InterPro" id="IPR041562">
    <property type="entry name" value="MCM_lid"/>
</dbReference>
<accession>A0A814Z0M7</accession>
<dbReference type="InterPro" id="IPR033762">
    <property type="entry name" value="MCM_OB"/>
</dbReference>
<feature type="compositionally biased region" description="Low complexity" evidence="10">
    <location>
        <begin position="1"/>
        <end position="15"/>
    </location>
</feature>
<dbReference type="GO" id="GO:0005634">
    <property type="term" value="C:nucleus"/>
    <property type="evidence" value="ECO:0007669"/>
    <property type="project" value="UniProtKB-SubCell"/>
</dbReference>
<evidence type="ECO:0000256" key="2">
    <source>
        <dbReference type="ARBA" id="ARBA00008010"/>
    </source>
</evidence>
<dbReference type="GO" id="GO:0006310">
    <property type="term" value="P:DNA recombination"/>
    <property type="evidence" value="ECO:0007669"/>
    <property type="project" value="UniProtKB-ARBA"/>
</dbReference>
<evidence type="ECO:0000313" key="13">
    <source>
        <dbReference type="Proteomes" id="UP000663845"/>
    </source>
</evidence>
<feature type="compositionally biased region" description="Basic residues" evidence="10">
    <location>
        <begin position="27"/>
        <end position="36"/>
    </location>
</feature>
<dbReference type="SUPFAM" id="SSF50249">
    <property type="entry name" value="Nucleic acid-binding proteins"/>
    <property type="match status" value="1"/>
</dbReference>
<dbReference type="InterPro" id="IPR012340">
    <property type="entry name" value="NA-bd_OB-fold"/>
</dbReference>
<proteinExistence type="inferred from homology"/>
<feature type="domain" description="MCM C-terminal AAA(+) ATPase" evidence="11">
    <location>
        <begin position="447"/>
        <end position="653"/>
    </location>
</feature>
<dbReference type="Gene3D" id="1.10.10.10">
    <property type="entry name" value="Winged helix-like DNA-binding domain superfamily/Winged helix DNA-binding domain"/>
    <property type="match status" value="1"/>
</dbReference>
<dbReference type="SMART" id="SM00350">
    <property type="entry name" value="MCM"/>
    <property type="match status" value="1"/>
</dbReference>
<dbReference type="PANTHER" id="PTHR11630">
    <property type="entry name" value="DNA REPLICATION LICENSING FACTOR MCM FAMILY MEMBER"/>
    <property type="match status" value="1"/>
</dbReference>
<dbReference type="Gene3D" id="2.40.50.140">
    <property type="entry name" value="Nucleic acid-binding proteins"/>
    <property type="match status" value="1"/>
</dbReference>
<dbReference type="PRINTS" id="PR01657">
    <property type="entry name" value="MCMFAMILY"/>
</dbReference>
<dbReference type="Pfam" id="PF17207">
    <property type="entry name" value="MCM_OB"/>
    <property type="match status" value="1"/>
</dbReference>
<comment type="subcellular location">
    <subcellularLocation>
        <location evidence="1">Nucleus</location>
    </subcellularLocation>
</comment>
<protein>
    <recommendedName>
        <fullName evidence="7">DNA helicase MCM8</fullName>
    </recommendedName>
    <alternativeName>
        <fullName evidence="8">Minichromosome maintenance 8</fullName>
    </alternativeName>
</protein>
<dbReference type="Gene3D" id="2.20.28.10">
    <property type="match status" value="1"/>
</dbReference>
<dbReference type="SMART" id="SM00382">
    <property type="entry name" value="AAA"/>
    <property type="match status" value="1"/>
</dbReference>
<feature type="region of interest" description="Disordered" evidence="10">
    <location>
        <begin position="1"/>
        <end position="63"/>
    </location>
</feature>
<dbReference type="SUPFAM" id="SSF52540">
    <property type="entry name" value="P-loop containing nucleoside triphosphate hydrolases"/>
    <property type="match status" value="1"/>
</dbReference>
<evidence type="ECO:0000259" key="11">
    <source>
        <dbReference type="PROSITE" id="PS50051"/>
    </source>
</evidence>
<evidence type="ECO:0000256" key="1">
    <source>
        <dbReference type="ARBA" id="ARBA00004123"/>
    </source>
</evidence>